<name>A0ABT9DCL4_9CELL</name>
<dbReference type="Pfam" id="PF13625">
    <property type="entry name" value="Helicase_C_3"/>
    <property type="match status" value="1"/>
</dbReference>
<dbReference type="Proteomes" id="UP001232536">
    <property type="component" value="Unassembled WGS sequence"/>
</dbReference>
<comment type="caution">
    <text evidence="3">The sequence shown here is derived from an EMBL/GenBank/DDBJ whole genome shotgun (WGS) entry which is preliminary data.</text>
</comment>
<evidence type="ECO:0000259" key="2">
    <source>
        <dbReference type="Pfam" id="PF13625"/>
    </source>
</evidence>
<protein>
    <submittedName>
        <fullName evidence="3">Helicase-associated domain-containing protein</fullName>
    </submittedName>
</protein>
<organism evidence="3 4">
    <name type="scientific">Actinotalea lenta</name>
    <dbReference type="NCBI Taxonomy" id="3064654"/>
    <lineage>
        <taxon>Bacteria</taxon>
        <taxon>Bacillati</taxon>
        <taxon>Actinomycetota</taxon>
        <taxon>Actinomycetes</taxon>
        <taxon>Micrococcales</taxon>
        <taxon>Cellulomonadaceae</taxon>
        <taxon>Actinotalea</taxon>
    </lineage>
</organism>
<dbReference type="EMBL" id="JAUQYP010000001">
    <property type="protein sequence ID" value="MDO8106662.1"/>
    <property type="molecule type" value="Genomic_DNA"/>
</dbReference>
<gene>
    <name evidence="3" type="ORF">Q6348_05560</name>
</gene>
<keyword evidence="3" id="KW-0547">Nucleotide-binding</keyword>
<evidence type="ECO:0000313" key="3">
    <source>
        <dbReference type="EMBL" id="MDO8106662.1"/>
    </source>
</evidence>
<keyword evidence="4" id="KW-1185">Reference proteome</keyword>
<dbReference type="GO" id="GO:0004386">
    <property type="term" value="F:helicase activity"/>
    <property type="evidence" value="ECO:0007669"/>
    <property type="project" value="UniProtKB-KW"/>
</dbReference>
<reference evidence="3 4" key="1">
    <citation type="submission" date="2023-07" db="EMBL/GenBank/DDBJ databases">
        <title>Description of novel actinomycetes strains, isolated from tidal flat sediment.</title>
        <authorList>
            <person name="Lu C."/>
        </authorList>
    </citation>
    <scope>NUCLEOTIDE SEQUENCE [LARGE SCALE GENOMIC DNA]</scope>
    <source>
        <strain evidence="3 4">SYSU T00b441</strain>
    </source>
</reference>
<feature type="domain" description="Helicase XPB/Ssl2 N-terminal" evidence="2">
    <location>
        <begin position="490"/>
        <end position="608"/>
    </location>
</feature>
<evidence type="ECO:0000256" key="1">
    <source>
        <dbReference type="SAM" id="MobiDB-lite"/>
    </source>
</evidence>
<proteinExistence type="predicted"/>
<accession>A0ABT9DCL4</accession>
<dbReference type="InterPro" id="IPR032830">
    <property type="entry name" value="XPB/Ssl2_N"/>
</dbReference>
<keyword evidence="3" id="KW-0347">Helicase</keyword>
<keyword evidence="3" id="KW-0378">Hydrolase</keyword>
<feature type="compositionally biased region" description="Acidic residues" evidence="1">
    <location>
        <begin position="778"/>
        <end position="788"/>
    </location>
</feature>
<dbReference type="RefSeq" id="WP_304600306.1">
    <property type="nucleotide sequence ID" value="NZ_JAUQYP010000001.1"/>
</dbReference>
<evidence type="ECO:0000313" key="4">
    <source>
        <dbReference type="Proteomes" id="UP001232536"/>
    </source>
</evidence>
<sequence length="788" mass="80988">MATFTEHLRALGVDGLAALLDRRRDLAAPPPASVRALAARAGTRASLDRALARIDTGTLAGVEAVVALPPPVRPADVSHAVGAHADVWLGVAEDWGLVWQDDDGLHAAPGLSDLLGPHPAGLGPPLAETLARRSTEALATLAAEVGCTPTELAERLADTATVEGLLAEAPIGARAVLDALTWGPPVGRTPRPGTPGAGAVGWLLRTGLLAVGDPQHVVLPAEVALALRGGRTRREPPTPPAPTVVEVDSRTVDADAAGRALETVRLVGELLELWGRAPAAVLRSGGLGARELKRVAAALEVDAGTAALLVEVAGAARLVAEDGEESPSFCPTTVADDWAGDDAAHRWVELVRAWLTAERAPWLVGSRDEAGSLRGALDSAHRRPWVPRLRAAVLGALADAGGRVDAADLHTVLAWRTPRSAPTEHAVQAVLDEAAVLGVTGAGALGGPARQLLAGWVPPDGTEPTFTPTAVLGAAAALSQTLPAPVDEVLLGGDLTGVVPGRPSDALEALLTDVAQVESRGAGLTVRFTEESLRGALDRRSAPEILDALASHARGEVPQPLRYLVTDAARRHGQVRVGSGAAYLRGDPAALAGIEQTPALRALGLRVLAPGVLISPTEPAALLEALRAAGLPAAAEDAAGTVLHARPTRHRVRHTPMPVPDPEVARRRLLRVAGDLVADTGGPAAAPVPPADGTPEPSEALAVLRAAVGAGTEVWLEVASPGGTTRRRVRPLLVEGGRVRVLDQQRAAELTVAVHRIAGAQPVDGPAGVRVDRSADGPVEDGEAWTDH</sequence>
<feature type="region of interest" description="Disordered" evidence="1">
    <location>
        <begin position="764"/>
        <end position="788"/>
    </location>
</feature>
<keyword evidence="3" id="KW-0067">ATP-binding</keyword>